<gene>
    <name evidence="1" type="ORF">PCOR1329_LOCUS40892</name>
</gene>
<dbReference type="Proteomes" id="UP001189429">
    <property type="component" value="Unassembled WGS sequence"/>
</dbReference>
<protein>
    <submittedName>
        <fullName evidence="1">Uncharacterized protein</fullName>
    </submittedName>
</protein>
<accession>A0ABN9TRB4</accession>
<dbReference type="EMBL" id="CAUYUJ010014928">
    <property type="protein sequence ID" value="CAK0847768.1"/>
    <property type="molecule type" value="Genomic_DNA"/>
</dbReference>
<evidence type="ECO:0000313" key="2">
    <source>
        <dbReference type="Proteomes" id="UP001189429"/>
    </source>
</evidence>
<keyword evidence="2" id="KW-1185">Reference proteome</keyword>
<comment type="caution">
    <text evidence="1">The sequence shown here is derived from an EMBL/GenBank/DDBJ whole genome shotgun (WGS) entry which is preliminary data.</text>
</comment>
<proteinExistence type="predicted"/>
<evidence type="ECO:0000313" key="1">
    <source>
        <dbReference type="EMBL" id="CAK0847768.1"/>
    </source>
</evidence>
<sequence>MTSASVLDSCLPLSSGNACCHRPLFLHAPTPAVNLRRTSHSTSASTITLDKRDACCYSGPFSHALAPAMQLTTAGSKFASHVSRSTGRACSFLAFAVGSTFTFVISLQSHSACCHCLLLAHALVPAL</sequence>
<name>A0ABN9TRB4_9DINO</name>
<reference evidence="1" key="1">
    <citation type="submission" date="2023-10" db="EMBL/GenBank/DDBJ databases">
        <authorList>
            <person name="Chen Y."/>
            <person name="Shah S."/>
            <person name="Dougan E. K."/>
            <person name="Thang M."/>
            <person name="Chan C."/>
        </authorList>
    </citation>
    <scope>NUCLEOTIDE SEQUENCE [LARGE SCALE GENOMIC DNA]</scope>
</reference>
<organism evidence="1 2">
    <name type="scientific">Prorocentrum cordatum</name>
    <dbReference type="NCBI Taxonomy" id="2364126"/>
    <lineage>
        <taxon>Eukaryota</taxon>
        <taxon>Sar</taxon>
        <taxon>Alveolata</taxon>
        <taxon>Dinophyceae</taxon>
        <taxon>Prorocentrales</taxon>
        <taxon>Prorocentraceae</taxon>
        <taxon>Prorocentrum</taxon>
    </lineage>
</organism>